<accession>H3H050</accession>
<evidence type="ECO:0000313" key="2">
    <source>
        <dbReference type="Proteomes" id="UP000005238"/>
    </source>
</evidence>
<evidence type="ECO:0008006" key="3">
    <source>
        <dbReference type="Google" id="ProtNLM"/>
    </source>
</evidence>
<dbReference type="InterPro" id="IPR043128">
    <property type="entry name" value="Rev_trsase/Diguanyl_cyclase"/>
</dbReference>
<organism evidence="1 2">
    <name type="scientific">Phytophthora ramorum</name>
    <name type="common">Sudden oak death agent</name>
    <dbReference type="NCBI Taxonomy" id="164328"/>
    <lineage>
        <taxon>Eukaryota</taxon>
        <taxon>Sar</taxon>
        <taxon>Stramenopiles</taxon>
        <taxon>Oomycota</taxon>
        <taxon>Peronosporomycetes</taxon>
        <taxon>Peronosporales</taxon>
        <taxon>Peronosporaceae</taxon>
        <taxon>Phytophthora</taxon>
    </lineage>
</organism>
<dbReference type="HOGENOM" id="CLU_777244_0_0_1"/>
<evidence type="ECO:0000313" key="1">
    <source>
        <dbReference type="EnsemblProtists" id="Phyra83502"/>
    </source>
</evidence>
<protein>
    <recommendedName>
        <fullName evidence="3">Reverse transcriptase domain-containing protein</fullName>
    </recommendedName>
</protein>
<dbReference type="InterPro" id="IPR043502">
    <property type="entry name" value="DNA/RNA_pol_sf"/>
</dbReference>
<sequence length="357" mass="40182">MASLLPASLKKEATEDEKEKLFKQLREARISKKARLKRLGEMLPDSERNVTLNGVLTLPYCPDSGLDCMMSGRSHWKLLRAADASVEAVQLDVPVRTQTFGATSVKAEFKTSLHVMIHTAARPVEPMSAVDVLIVDVDDDEFIVGNDLLTPLDIDINRQLEQLVDHGNDENSGDSIELEADEMSVNPTESVSSDDDIFAAVENRFPLDHVVKLRTIAHAYDVWRLELRDDLRANVPPLEEWYTRTLRVVGRVLSCPSVDLMYLCQTTDYRAVNDMTKVLAAVMPVLSLLDKHLLIWIDDLLLYAVDMETYLVKLAEFFGLLNQVGLKFSVKKSSLSQTEVKWCGKIINHEGWTMHGT</sequence>
<keyword evidence="2" id="KW-1185">Reference proteome</keyword>
<dbReference type="EMBL" id="DS566086">
    <property type="status" value="NOT_ANNOTATED_CDS"/>
    <property type="molecule type" value="Genomic_DNA"/>
</dbReference>
<dbReference type="EnsemblProtists" id="Phyra83502">
    <property type="protein sequence ID" value="Phyra83502"/>
    <property type="gene ID" value="Phyra83502"/>
</dbReference>
<proteinExistence type="predicted"/>
<dbReference type="Gene3D" id="3.30.70.270">
    <property type="match status" value="1"/>
</dbReference>
<reference evidence="1" key="2">
    <citation type="submission" date="2015-06" db="UniProtKB">
        <authorList>
            <consortium name="EnsemblProtists"/>
        </authorList>
    </citation>
    <scope>IDENTIFICATION</scope>
    <source>
        <strain evidence="1">Pr102</strain>
    </source>
</reference>
<name>H3H050_PHYRM</name>
<dbReference type="AlphaFoldDB" id="H3H050"/>
<dbReference type="Proteomes" id="UP000005238">
    <property type="component" value="Unassembled WGS sequence"/>
</dbReference>
<dbReference type="SUPFAM" id="SSF56672">
    <property type="entry name" value="DNA/RNA polymerases"/>
    <property type="match status" value="1"/>
</dbReference>
<dbReference type="InParanoid" id="H3H050"/>
<reference evidence="2" key="1">
    <citation type="journal article" date="2006" name="Science">
        <title>Phytophthora genome sequences uncover evolutionary origins and mechanisms of pathogenesis.</title>
        <authorList>
            <person name="Tyler B.M."/>
            <person name="Tripathy S."/>
            <person name="Zhang X."/>
            <person name="Dehal P."/>
            <person name="Jiang R.H."/>
            <person name="Aerts A."/>
            <person name="Arredondo F.D."/>
            <person name="Baxter L."/>
            <person name="Bensasson D."/>
            <person name="Beynon J.L."/>
            <person name="Chapman J."/>
            <person name="Damasceno C.M."/>
            <person name="Dorrance A.E."/>
            <person name="Dou D."/>
            <person name="Dickerman A.W."/>
            <person name="Dubchak I.L."/>
            <person name="Garbelotto M."/>
            <person name="Gijzen M."/>
            <person name="Gordon S.G."/>
            <person name="Govers F."/>
            <person name="Grunwald N.J."/>
            <person name="Huang W."/>
            <person name="Ivors K.L."/>
            <person name="Jones R.W."/>
            <person name="Kamoun S."/>
            <person name="Krampis K."/>
            <person name="Lamour K.H."/>
            <person name="Lee M.K."/>
            <person name="McDonald W.H."/>
            <person name="Medina M."/>
            <person name="Meijer H.J."/>
            <person name="Nordberg E.K."/>
            <person name="Maclean D.J."/>
            <person name="Ospina-Giraldo M.D."/>
            <person name="Morris P.F."/>
            <person name="Phuntumart V."/>
            <person name="Putnam N.H."/>
            <person name="Rash S."/>
            <person name="Rose J.K."/>
            <person name="Sakihama Y."/>
            <person name="Salamov A.A."/>
            <person name="Savidor A."/>
            <person name="Scheuring C.F."/>
            <person name="Smith B.M."/>
            <person name="Sobral B.W."/>
            <person name="Terry A."/>
            <person name="Torto-Alalibo T.A."/>
            <person name="Win J."/>
            <person name="Xu Z."/>
            <person name="Zhang H."/>
            <person name="Grigoriev I.V."/>
            <person name="Rokhsar D.S."/>
            <person name="Boore J.L."/>
        </authorList>
    </citation>
    <scope>NUCLEOTIDE SEQUENCE [LARGE SCALE GENOMIC DNA]</scope>
    <source>
        <strain evidence="2">Pr102</strain>
    </source>
</reference>